<feature type="coiled-coil region" evidence="4">
    <location>
        <begin position="214"/>
        <end position="241"/>
    </location>
</feature>
<dbReference type="InterPro" id="IPR027417">
    <property type="entry name" value="P-loop_NTPase"/>
</dbReference>
<dbReference type="KEGG" id="bex:A11Q_750"/>
<dbReference type="Proteomes" id="UP000012040">
    <property type="component" value="Chromosome"/>
</dbReference>
<dbReference type="Gene3D" id="3.40.50.300">
    <property type="entry name" value="P-loop containing nucleotide triphosphate hydrolases"/>
    <property type="match status" value="1"/>
</dbReference>
<dbReference type="PATRIC" id="fig|1184267.3.peg.759"/>
<dbReference type="PANTHER" id="PTHR42939">
    <property type="entry name" value="ABC TRANSPORTER ATP-BINDING PROTEIN ALBC-RELATED"/>
    <property type="match status" value="1"/>
</dbReference>
<dbReference type="OrthoDB" id="5290460at2"/>
<dbReference type="PANTHER" id="PTHR42939:SF1">
    <property type="entry name" value="ABC TRANSPORTER ATP-BINDING PROTEIN ALBC-RELATED"/>
    <property type="match status" value="1"/>
</dbReference>
<dbReference type="InterPro" id="IPR003593">
    <property type="entry name" value="AAA+_ATPase"/>
</dbReference>
<keyword evidence="4" id="KW-0175">Coiled coil</keyword>
<dbReference type="SMART" id="SM00382">
    <property type="entry name" value="AAA"/>
    <property type="match status" value="1"/>
</dbReference>
<evidence type="ECO:0000256" key="3">
    <source>
        <dbReference type="ARBA" id="ARBA00022840"/>
    </source>
</evidence>
<gene>
    <name evidence="6" type="ORF">A11Q_750</name>
</gene>
<dbReference type="PROSITE" id="PS50893">
    <property type="entry name" value="ABC_TRANSPORTER_2"/>
    <property type="match status" value="1"/>
</dbReference>
<evidence type="ECO:0000259" key="5">
    <source>
        <dbReference type="PROSITE" id="PS50893"/>
    </source>
</evidence>
<keyword evidence="3 6" id="KW-0067">ATP-binding</keyword>
<evidence type="ECO:0000256" key="2">
    <source>
        <dbReference type="ARBA" id="ARBA00022741"/>
    </source>
</evidence>
<dbReference type="PROSITE" id="PS00211">
    <property type="entry name" value="ABC_TRANSPORTER_1"/>
    <property type="match status" value="1"/>
</dbReference>
<dbReference type="SUPFAM" id="SSF52540">
    <property type="entry name" value="P-loop containing nucleoside triphosphate hydrolases"/>
    <property type="match status" value="1"/>
</dbReference>
<dbReference type="eggNOG" id="COG1131">
    <property type="taxonomic scope" value="Bacteria"/>
</dbReference>
<keyword evidence="1" id="KW-0813">Transport</keyword>
<proteinExistence type="predicted"/>
<organism evidence="6 7">
    <name type="scientific">Pseudobdellovibrio exovorus JSS</name>
    <dbReference type="NCBI Taxonomy" id="1184267"/>
    <lineage>
        <taxon>Bacteria</taxon>
        <taxon>Pseudomonadati</taxon>
        <taxon>Bdellovibrionota</taxon>
        <taxon>Bdellovibrionia</taxon>
        <taxon>Bdellovibrionales</taxon>
        <taxon>Pseudobdellovibrionaceae</taxon>
        <taxon>Pseudobdellovibrio</taxon>
    </lineage>
</organism>
<evidence type="ECO:0000256" key="1">
    <source>
        <dbReference type="ARBA" id="ARBA00022448"/>
    </source>
</evidence>
<sequence length="248" mass="28520">MTILEVRKLNKKFRTDFYKRPTQALKDVSFSIERGRFVGFIGPNGAGKSTTIKCLLELIFADSGEVLFFGEKFNLRHKAKIGFLPERPFFQEFLTGQEFLKLHWDLAQMPRKDFPKRVEEVLQLVKLAHAKDKKLKEYSKGMLQRIGIAQALICAPEFLILDEPMSGLDPDGRILIKQILRALKEQKTTVLMSTHLLEDVEEFCDDLLVIHSGVLEYSGEVKGLQKNYESLEEAYRHFKIALTENLNA</sequence>
<dbReference type="STRING" id="1184267.A11Q_750"/>
<dbReference type="RefSeq" id="WP_015469460.1">
    <property type="nucleotide sequence ID" value="NC_020813.1"/>
</dbReference>
<dbReference type="Pfam" id="PF00005">
    <property type="entry name" value="ABC_tran"/>
    <property type="match status" value="1"/>
</dbReference>
<keyword evidence="7" id="KW-1185">Reference proteome</keyword>
<protein>
    <submittedName>
        <fullName evidence="6">ABC-type phosphonate transport protein, ATP-binding protein</fullName>
    </submittedName>
</protein>
<evidence type="ECO:0000256" key="4">
    <source>
        <dbReference type="SAM" id="Coils"/>
    </source>
</evidence>
<evidence type="ECO:0000313" key="7">
    <source>
        <dbReference type="Proteomes" id="UP000012040"/>
    </source>
</evidence>
<dbReference type="InterPro" id="IPR003439">
    <property type="entry name" value="ABC_transporter-like_ATP-bd"/>
</dbReference>
<accession>M4V968</accession>
<reference evidence="6 7" key="1">
    <citation type="journal article" date="2013" name="ISME J.">
        <title>By their genes ye shall know them: genomic signatures of predatory bacteria.</title>
        <authorList>
            <person name="Pasternak Z."/>
            <person name="Pietrokovski S."/>
            <person name="Rotem O."/>
            <person name="Gophna U."/>
            <person name="Lurie-Weinberger M.N."/>
            <person name="Jurkevitch E."/>
        </authorList>
    </citation>
    <scope>NUCLEOTIDE SEQUENCE [LARGE SCALE GENOMIC DNA]</scope>
    <source>
        <strain evidence="6 7">JSS</strain>
    </source>
</reference>
<dbReference type="InterPro" id="IPR017871">
    <property type="entry name" value="ABC_transporter-like_CS"/>
</dbReference>
<evidence type="ECO:0000313" key="6">
    <source>
        <dbReference type="EMBL" id="AGH94970.1"/>
    </source>
</evidence>
<dbReference type="AlphaFoldDB" id="M4V968"/>
<name>M4V968_9BACT</name>
<dbReference type="GO" id="GO:0016887">
    <property type="term" value="F:ATP hydrolysis activity"/>
    <property type="evidence" value="ECO:0007669"/>
    <property type="project" value="InterPro"/>
</dbReference>
<keyword evidence="2" id="KW-0547">Nucleotide-binding</keyword>
<dbReference type="EMBL" id="CP003537">
    <property type="protein sequence ID" value="AGH94970.1"/>
    <property type="molecule type" value="Genomic_DNA"/>
</dbReference>
<dbReference type="InterPro" id="IPR051782">
    <property type="entry name" value="ABC_Transporter_VariousFunc"/>
</dbReference>
<dbReference type="HOGENOM" id="CLU_000604_1_2_7"/>
<feature type="domain" description="ABC transporter" evidence="5">
    <location>
        <begin position="4"/>
        <end position="237"/>
    </location>
</feature>
<dbReference type="GO" id="GO:0005524">
    <property type="term" value="F:ATP binding"/>
    <property type="evidence" value="ECO:0007669"/>
    <property type="project" value="UniProtKB-KW"/>
</dbReference>